<reference evidence="3 4" key="1">
    <citation type="submission" date="2016-04" db="EMBL/GenBank/DDBJ databases">
        <title>Genome analyses suggest a sexual origin of heterokaryosis in a supposedly ancient asexual fungus.</title>
        <authorList>
            <person name="Ropars J."/>
            <person name="Sedzielewska K."/>
            <person name="Noel J."/>
            <person name="Charron P."/>
            <person name="Farinelli L."/>
            <person name="Marton T."/>
            <person name="Kruger M."/>
            <person name="Pelin A."/>
            <person name="Brachmann A."/>
            <person name="Corradi N."/>
        </authorList>
    </citation>
    <scope>NUCLEOTIDE SEQUENCE [LARGE SCALE GENOMIC DNA]</scope>
    <source>
        <strain evidence="3 4">A5</strain>
    </source>
</reference>
<gene>
    <name evidence="3" type="ORF">RhiirA5_435319</name>
</gene>
<name>A0A2N0NNN4_9GLOM</name>
<dbReference type="InterPro" id="IPR023347">
    <property type="entry name" value="Lysozyme_dom_sf"/>
</dbReference>
<dbReference type="AlphaFoldDB" id="A0A2N0NNN4"/>
<dbReference type="GO" id="GO:0016998">
    <property type="term" value="P:cell wall macromolecule catabolic process"/>
    <property type="evidence" value="ECO:0007669"/>
    <property type="project" value="InterPro"/>
</dbReference>
<dbReference type="GO" id="GO:0003796">
    <property type="term" value="F:lysozyme activity"/>
    <property type="evidence" value="ECO:0007669"/>
    <property type="project" value="InterPro"/>
</dbReference>
<dbReference type="InterPro" id="IPR002196">
    <property type="entry name" value="Glyco_hydro_24"/>
</dbReference>
<dbReference type="GO" id="GO:0009253">
    <property type="term" value="P:peptidoglycan catabolic process"/>
    <property type="evidence" value="ECO:0007669"/>
    <property type="project" value="InterPro"/>
</dbReference>
<proteinExistence type="predicted"/>
<dbReference type="Gene3D" id="1.10.530.40">
    <property type="match status" value="1"/>
</dbReference>
<sequence length="132" mass="15068">MTRLFLDNWMRRTSNVELARIPYNDGRRHGPYESHHLLRHQGIKKTIGYASTLAVVLIKIHVGRKLNAGDTKGVSLEFGKWVYGGGKKLPGFVRRRNAKRDLSSISEIKDFSDRKREDLNTLSDLVGFTTKS</sequence>
<dbReference type="Pfam" id="PF00959">
    <property type="entry name" value="Phage_lysozyme"/>
    <property type="match status" value="1"/>
</dbReference>
<dbReference type="GO" id="GO:0031640">
    <property type="term" value="P:killing of cells of another organism"/>
    <property type="evidence" value="ECO:0007669"/>
    <property type="project" value="UniProtKB-KW"/>
</dbReference>
<dbReference type="SUPFAM" id="SSF53955">
    <property type="entry name" value="Lysozyme-like"/>
    <property type="match status" value="1"/>
</dbReference>
<dbReference type="EMBL" id="LLXJ01004099">
    <property type="protein sequence ID" value="PKB96175.1"/>
    <property type="molecule type" value="Genomic_DNA"/>
</dbReference>
<comment type="caution">
    <text evidence="3">The sequence shown here is derived from an EMBL/GenBank/DDBJ whole genome shotgun (WGS) entry which is preliminary data.</text>
</comment>
<keyword evidence="2" id="KW-0081">Bacteriolytic enzyme</keyword>
<organism evidence="3 4">
    <name type="scientific">Rhizophagus irregularis</name>
    <dbReference type="NCBI Taxonomy" id="588596"/>
    <lineage>
        <taxon>Eukaryota</taxon>
        <taxon>Fungi</taxon>
        <taxon>Fungi incertae sedis</taxon>
        <taxon>Mucoromycota</taxon>
        <taxon>Glomeromycotina</taxon>
        <taxon>Glomeromycetes</taxon>
        <taxon>Glomerales</taxon>
        <taxon>Glomeraceae</taxon>
        <taxon>Rhizophagus</taxon>
    </lineage>
</organism>
<evidence type="ECO:0000256" key="2">
    <source>
        <dbReference type="ARBA" id="ARBA00022638"/>
    </source>
</evidence>
<reference evidence="3 4" key="2">
    <citation type="submission" date="2017-09" db="EMBL/GenBank/DDBJ databases">
        <title>Extensive intraspecific genome diversity in a model arbuscular mycorrhizal fungus.</title>
        <authorList>
            <person name="Chen E.C."/>
            <person name="Morin E."/>
            <person name="Beaudet D."/>
            <person name="Noel J."/>
            <person name="Ndikumana S."/>
            <person name="Charron P."/>
            <person name="St-Onge C."/>
            <person name="Giorgi J."/>
            <person name="Grigoriev I.V."/>
            <person name="Roux C."/>
            <person name="Martin F.M."/>
            <person name="Corradi N."/>
        </authorList>
    </citation>
    <scope>NUCLEOTIDE SEQUENCE [LARGE SCALE GENOMIC DNA]</scope>
    <source>
        <strain evidence="3 4">A5</strain>
    </source>
</reference>
<dbReference type="InterPro" id="IPR023346">
    <property type="entry name" value="Lysozyme-like_dom_sf"/>
</dbReference>
<evidence type="ECO:0000313" key="3">
    <source>
        <dbReference type="EMBL" id="PKB96175.1"/>
    </source>
</evidence>
<dbReference type="GO" id="GO:0042742">
    <property type="term" value="P:defense response to bacterium"/>
    <property type="evidence" value="ECO:0007669"/>
    <property type="project" value="UniProtKB-KW"/>
</dbReference>
<accession>A0A2N0NNN4</accession>
<dbReference type="Proteomes" id="UP000232722">
    <property type="component" value="Unassembled WGS sequence"/>
</dbReference>
<evidence type="ECO:0000313" key="4">
    <source>
        <dbReference type="Proteomes" id="UP000232722"/>
    </source>
</evidence>
<protein>
    <submittedName>
        <fullName evidence="3">Uncharacterized protein</fullName>
    </submittedName>
</protein>
<keyword evidence="1" id="KW-0929">Antimicrobial</keyword>
<evidence type="ECO:0000256" key="1">
    <source>
        <dbReference type="ARBA" id="ARBA00022529"/>
    </source>
</evidence>